<dbReference type="InterPro" id="IPR029017">
    <property type="entry name" value="Enolase-like_N"/>
</dbReference>
<dbReference type="SMART" id="SM00922">
    <property type="entry name" value="MR_MLE"/>
    <property type="match status" value="1"/>
</dbReference>
<dbReference type="InterPro" id="IPR029065">
    <property type="entry name" value="Enolase_C-like"/>
</dbReference>
<dbReference type="Proteomes" id="UP000190092">
    <property type="component" value="Unassembled WGS sequence"/>
</dbReference>
<evidence type="ECO:0000256" key="1">
    <source>
        <dbReference type="ARBA" id="ARBA00001946"/>
    </source>
</evidence>
<dbReference type="Pfam" id="PF13378">
    <property type="entry name" value="MR_MLE_C"/>
    <property type="match status" value="1"/>
</dbReference>
<dbReference type="GO" id="GO:0016853">
    <property type="term" value="F:isomerase activity"/>
    <property type="evidence" value="ECO:0007669"/>
    <property type="project" value="UniProtKB-KW"/>
</dbReference>
<accession>A0A1T4P2P5</accession>
<dbReference type="GO" id="GO:0016836">
    <property type="term" value="F:hydro-lyase activity"/>
    <property type="evidence" value="ECO:0007669"/>
    <property type="project" value="TreeGrafter"/>
</dbReference>
<dbReference type="OrthoDB" id="5290054at2"/>
<dbReference type="GO" id="GO:0000287">
    <property type="term" value="F:magnesium ion binding"/>
    <property type="evidence" value="ECO:0007669"/>
    <property type="project" value="TreeGrafter"/>
</dbReference>
<organism evidence="5 6">
    <name type="scientific">Enhydrobacter aerosaccus</name>
    <dbReference type="NCBI Taxonomy" id="225324"/>
    <lineage>
        <taxon>Bacteria</taxon>
        <taxon>Pseudomonadati</taxon>
        <taxon>Pseudomonadota</taxon>
        <taxon>Alphaproteobacteria</taxon>
        <taxon>Hyphomicrobiales</taxon>
        <taxon>Enhydrobacter</taxon>
    </lineage>
</organism>
<dbReference type="SUPFAM" id="SSF51604">
    <property type="entry name" value="Enolase C-terminal domain-like"/>
    <property type="match status" value="1"/>
</dbReference>
<dbReference type="GO" id="GO:0009063">
    <property type="term" value="P:amino acid catabolic process"/>
    <property type="evidence" value="ECO:0007669"/>
    <property type="project" value="InterPro"/>
</dbReference>
<dbReference type="Gene3D" id="3.20.20.120">
    <property type="entry name" value="Enolase-like C-terminal domain"/>
    <property type="match status" value="1"/>
</dbReference>
<dbReference type="AlphaFoldDB" id="A0A1T4P2P5"/>
<evidence type="ECO:0000313" key="5">
    <source>
        <dbReference type="EMBL" id="SJZ85692.1"/>
    </source>
</evidence>
<dbReference type="Pfam" id="PF02746">
    <property type="entry name" value="MR_MLE_N"/>
    <property type="match status" value="1"/>
</dbReference>
<evidence type="ECO:0000313" key="6">
    <source>
        <dbReference type="Proteomes" id="UP000190092"/>
    </source>
</evidence>
<gene>
    <name evidence="5" type="ORF">SAMN02745126_02577</name>
</gene>
<dbReference type="CDD" id="cd03316">
    <property type="entry name" value="MR_like"/>
    <property type="match status" value="1"/>
</dbReference>
<dbReference type="STRING" id="225324.SAMN02745126_02577"/>
<evidence type="ECO:0000256" key="3">
    <source>
        <dbReference type="ARBA" id="ARBA00022842"/>
    </source>
</evidence>
<dbReference type="InterPro" id="IPR018110">
    <property type="entry name" value="Mandel_Rmase/mucon_lact_enz_CS"/>
</dbReference>
<dbReference type="PROSITE" id="PS00909">
    <property type="entry name" value="MR_MLE_2"/>
    <property type="match status" value="1"/>
</dbReference>
<feature type="domain" description="Mandelate racemase/muconate lactonizing enzyme C-terminal" evidence="4">
    <location>
        <begin position="150"/>
        <end position="242"/>
    </location>
</feature>
<keyword evidence="3" id="KW-0460">Magnesium</keyword>
<dbReference type="EMBL" id="FUWJ01000002">
    <property type="protein sequence ID" value="SJZ85692.1"/>
    <property type="molecule type" value="Genomic_DNA"/>
</dbReference>
<keyword evidence="6" id="KW-1185">Reference proteome</keyword>
<dbReference type="GO" id="GO:0016052">
    <property type="term" value="P:carbohydrate catabolic process"/>
    <property type="evidence" value="ECO:0007669"/>
    <property type="project" value="TreeGrafter"/>
</dbReference>
<dbReference type="InterPro" id="IPR013341">
    <property type="entry name" value="Mandelate_racemase_N_dom"/>
</dbReference>
<evidence type="ECO:0000259" key="4">
    <source>
        <dbReference type="SMART" id="SM00922"/>
    </source>
</evidence>
<dbReference type="PANTHER" id="PTHR13794:SF58">
    <property type="entry name" value="MITOCHONDRIAL ENOLASE SUPERFAMILY MEMBER 1"/>
    <property type="match status" value="1"/>
</dbReference>
<name>A0A1T4P2P5_9HYPH</name>
<evidence type="ECO:0000256" key="2">
    <source>
        <dbReference type="ARBA" id="ARBA00022723"/>
    </source>
</evidence>
<dbReference type="InterPro" id="IPR013342">
    <property type="entry name" value="Mandelate_racemase_C"/>
</dbReference>
<dbReference type="PANTHER" id="PTHR13794">
    <property type="entry name" value="ENOLASE SUPERFAMILY, MANDELATE RACEMASE"/>
    <property type="match status" value="1"/>
</dbReference>
<dbReference type="Gene3D" id="3.30.390.10">
    <property type="entry name" value="Enolase-like, N-terminal domain"/>
    <property type="match status" value="1"/>
</dbReference>
<dbReference type="InterPro" id="IPR046945">
    <property type="entry name" value="RHMD-like"/>
</dbReference>
<dbReference type="RefSeq" id="WP_085934244.1">
    <property type="nucleotide sequence ID" value="NZ_FUWJ01000002.1"/>
</dbReference>
<dbReference type="SUPFAM" id="SSF54826">
    <property type="entry name" value="Enolase N-terminal domain-like"/>
    <property type="match status" value="1"/>
</dbReference>
<reference evidence="6" key="1">
    <citation type="submission" date="2017-02" db="EMBL/GenBank/DDBJ databases">
        <authorList>
            <person name="Varghese N."/>
            <person name="Submissions S."/>
        </authorList>
    </citation>
    <scope>NUCLEOTIDE SEQUENCE [LARGE SCALE GENOMIC DNA]</scope>
    <source>
        <strain evidence="6">ATCC 27094</strain>
    </source>
</reference>
<proteinExistence type="predicted"/>
<comment type="cofactor">
    <cofactor evidence="1">
        <name>Mg(2+)</name>
        <dbReference type="ChEBI" id="CHEBI:18420"/>
    </cofactor>
</comment>
<dbReference type="SFLD" id="SFLDS00001">
    <property type="entry name" value="Enolase"/>
    <property type="match status" value="1"/>
</dbReference>
<keyword evidence="2" id="KW-0479">Metal-binding</keyword>
<dbReference type="InterPro" id="IPR036849">
    <property type="entry name" value="Enolase-like_C_sf"/>
</dbReference>
<keyword evidence="5" id="KW-0413">Isomerase</keyword>
<protein>
    <submittedName>
        <fullName evidence="5">D-galactarolactone cycloisomerase</fullName>
    </submittedName>
</protein>
<sequence>MPTIRRLSFIGLEYAFAPEKAFGMSRGVGFRRHAGLIEVETDAGVTGIGEAFGNPFITREYFRMVEPFFVGKSVFDFEHIEARIRNAIYHLGVGNQLTACLAGINVALLDAISRGFGIRLCDLIGGCRTTRIPAYASTGFFSDDPARQLPHMLAEAAGHPYAGAKIKIGRGIKSDVERVRQAREALGPDKLLLVDINGAYTVDVALECARAIQPYDIHWIEEPLPPGDFTGYTELRARSPIPIAAGEAHHTIRDFKALIDGRCIDIVQPSIPGVGGITEAKRIATLALAANLRLAPHVWGAAVGLAAACHLIASLPAGPHTDHPPHPQMLEYDMSDNALRTQLLKTPLQLEKGHILLPDGPGLGIELDAATVARYRVC</sequence>